<evidence type="ECO:0000313" key="14">
    <source>
        <dbReference type="EMBL" id="KAJ4967404.1"/>
    </source>
</evidence>
<name>A0A9Q0KBI8_9MAGN</name>
<comment type="subcellular location">
    <subcellularLocation>
        <location evidence="2">Cytoplasm</location>
    </subcellularLocation>
</comment>
<sequence length="399" mass="45075">MSLKVARMAEEFSKADVHSTATSSSRSKWSWAWPSVLRWIPTSTDHIIASEKRLLSLIKTPYVQEQVDIGSGPPGSKIKWFRSSSNEHRFINTVTFDSKDDSPTLVMVHGYAASQGFFFRNFDALARHFRVIAIDQLGWGGSSRPDFTCKSTEETEAWFIDSFEEWRKAKNLTNFILLGHSFGGYVAAKYALKHPEHIKHLILVGSAGFSFESDGLSERMTKFRATWKGAVLNHLWESNFTPQKIVRGLGPWGPGLVRRYTSARFGVHSTGEMLNEDESKLLTDYVYHTLAAKASGELCLKYIFSFGAFARQPLLKSASEWKVPTTFIYGVDDWMNFKGAQQAREHMKVPCEIIRVPEAGHFVFIDNQTGFHSAVFYGLRRFISPATDYQSLPEGLISA</sequence>
<dbReference type="PANTHER" id="PTHR42886:SF29">
    <property type="entry name" value="PUMMELIG, ISOFORM A"/>
    <property type="match status" value="1"/>
</dbReference>
<evidence type="ECO:0000256" key="8">
    <source>
        <dbReference type="ARBA" id="ARBA00023209"/>
    </source>
</evidence>
<protein>
    <recommendedName>
        <fullName evidence="3">1-acylglycerol-3-phosphate O-acyltransferase</fullName>
        <ecNumber evidence="3">2.3.1.51</ecNumber>
    </recommendedName>
    <alternativeName>
        <fullName evidence="12">Lipid droplet-binding protein CGI-58 homolog</fullName>
    </alternativeName>
</protein>
<dbReference type="GO" id="GO:0003841">
    <property type="term" value="F:1-acylglycerol-3-phosphate O-acyltransferase activity"/>
    <property type="evidence" value="ECO:0007669"/>
    <property type="project" value="UniProtKB-EC"/>
</dbReference>
<dbReference type="GO" id="GO:0004623">
    <property type="term" value="F:phospholipase A2 activity"/>
    <property type="evidence" value="ECO:0007669"/>
    <property type="project" value="TreeGrafter"/>
</dbReference>
<dbReference type="EMBL" id="JAMYWD010000007">
    <property type="protein sequence ID" value="KAJ4967404.1"/>
    <property type="molecule type" value="Genomic_DNA"/>
</dbReference>
<keyword evidence="9" id="KW-1208">Phospholipid metabolism</keyword>
<evidence type="ECO:0000256" key="3">
    <source>
        <dbReference type="ARBA" id="ARBA00013211"/>
    </source>
</evidence>
<dbReference type="EC" id="2.3.1.51" evidence="3"/>
<dbReference type="Pfam" id="PF00561">
    <property type="entry name" value="Abhydrolase_1"/>
    <property type="match status" value="1"/>
</dbReference>
<dbReference type="Gene3D" id="3.40.50.1820">
    <property type="entry name" value="alpha/beta hydrolase"/>
    <property type="match status" value="1"/>
</dbReference>
<dbReference type="AlphaFoldDB" id="A0A9Q0KBI8"/>
<feature type="domain" description="AB hydrolase-1" evidence="13">
    <location>
        <begin position="103"/>
        <end position="367"/>
    </location>
</feature>
<keyword evidence="7" id="KW-0443">Lipid metabolism</keyword>
<evidence type="ECO:0000256" key="9">
    <source>
        <dbReference type="ARBA" id="ARBA00023264"/>
    </source>
</evidence>
<proteinExistence type="inferred from homology"/>
<evidence type="ECO:0000259" key="13">
    <source>
        <dbReference type="Pfam" id="PF00561"/>
    </source>
</evidence>
<accession>A0A9Q0KBI8</accession>
<keyword evidence="4" id="KW-0963">Cytoplasm</keyword>
<dbReference type="PANTHER" id="PTHR42886">
    <property type="entry name" value="RE40534P-RELATED"/>
    <property type="match status" value="1"/>
</dbReference>
<evidence type="ECO:0000256" key="1">
    <source>
        <dbReference type="ARBA" id="ARBA00001141"/>
    </source>
</evidence>
<dbReference type="GO" id="GO:0006654">
    <property type="term" value="P:phosphatidic acid biosynthetic process"/>
    <property type="evidence" value="ECO:0007669"/>
    <property type="project" value="TreeGrafter"/>
</dbReference>
<evidence type="ECO:0000256" key="6">
    <source>
        <dbReference type="ARBA" id="ARBA00022679"/>
    </source>
</evidence>
<organism evidence="14 15">
    <name type="scientific">Protea cynaroides</name>
    <dbReference type="NCBI Taxonomy" id="273540"/>
    <lineage>
        <taxon>Eukaryota</taxon>
        <taxon>Viridiplantae</taxon>
        <taxon>Streptophyta</taxon>
        <taxon>Embryophyta</taxon>
        <taxon>Tracheophyta</taxon>
        <taxon>Spermatophyta</taxon>
        <taxon>Magnoliopsida</taxon>
        <taxon>Proteales</taxon>
        <taxon>Proteaceae</taxon>
        <taxon>Protea</taxon>
    </lineage>
</organism>
<gene>
    <name evidence="14" type="ORF">NE237_019253</name>
</gene>
<comment type="caution">
    <text evidence="14">The sequence shown here is derived from an EMBL/GenBank/DDBJ whole genome shotgun (WGS) entry which is preliminary data.</text>
</comment>
<evidence type="ECO:0000256" key="11">
    <source>
        <dbReference type="ARBA" id="ARBA00038097"/>
    </source>
</evidence>
<dbReference type="FunFam" id="3.40.50.1820:FF:000124">
    <property type="entry name" value="Probable 1-acylglycerol-3-phosphate O-acyltransferase"/>
    <property type="match status" value="1"/>
</dbReference>
<comment type="catalytic activity">
    <reaction evidence="1">
        <text>a 1-acyl-sn-glycero-3-phosphate + an acyl-CoA = a 1,2-diacyl-sn-glycero-3-phosphate + CoA</text>
        <dbReference type="Rhea" id="RHEA:19709"/>
        <dbReference type="ChEBI" id="CHEBI:57287"/>
        <dbReference type="ChEBI" id="CHEBI:57970"/>
        <dbReference type="ChEBI" id="CHEBI:58342"/>
        <dbReference type="ChEBI" id="CHEBI:58608"/>
        <dbReference type="EC" id="2.3.1.51"/>
    </reaction>
</comment>
<dbReference type="PRINTS" id="PR00111">
    <property type="entry name" value="ABHYDROLASE"/>
</dbReference>
<reference evidence="14" key="1">
    <citation type="journal article" date="2023" name="Plant J.">
        <title>The genome of the king protea, Protea cynaroides.</title>
        <authorList>
            <person name="Chang J."/>
            <person name="Duong T.A."/>
            <person name="Schoeman C."/>
            <person name="Ma X."/>
            <person name="Roodt D."/>
            <person name="Barker N."/>
            <person name="Li Z."/>
            <person name="Van de Peer Y."/>
            <person name="Mizrachi E."/>
        </authorList>
    </citation>
    <scope>NUCLEOTIDE SEQUENCE</scope>
    <source>
        <tissue evidence="14">Young leaves</tissue>
    </source>
</reference>
<dbReference type="GO" id="GO:0005737">
    <property type="term" value="C:cytoplasm"/>
    <property type="evidence" value="ECO:0007669"/>
    <property type="project" value="UniProtKB-SubCell"/>
</dbReference>
<dbReference type="InterPro" id="IPR000073">
    <property type="entry name" value="AB_hydrolase_1"/>
</dbReference>
<keyword evidence="6" id="KW-0808">Transferase</keyword>
<evidence type="ECO:0000256" key="5">
    <source>
        <dbReference type="ARBA" id="ARBA00022516"/>
    </source>
</evidence>
<keyword evidence="10" id="KW-0012">Acyltransferase</keyword>
<dbReference type="Proteomes" id="UP001141806">
    <property type="component" value="Unassembled WGS sequence"/>
</dbReference>
<keyword evidence="5" id="KW-0444">Lipid biosynthesis</keyword>
<evidence type="ECO:0000256" key="2">
    <source>
        <dbReference type="ARBA" id="ARBA00004496"/>
    </source>
</evidence>
<keyword evidence="8" id="KW-0594">Phospholipid biosynthesis</keyword>
<dbReference type="OrthoDB" id="7457040at2759"/>
<dbReference type="GO" id="GO:0055088">
    <property type="term" value="P:lipid homeostasis"/>
    <property type="evidence" value="ECO:0007669"/>
    <property type="project" value="TreeGrafter"/>
</dbReference>
<dbReference type="InterPro" id="IPR029058">
    <property type="entry name" value="AB_hydrolase_fold"/>
</dbReference>
<evidence type="ECO:0000256" key="4">
    <source>
        <dbReference type="ARBA" id="ARBA00022490"/>
    </source>
</evidence>
<evidence type="ECO:0000313" key="15">
    <source>
        <dbReference type="Proteomes" id="UP001141806"/>
    </source>
</evidence>
<evidence type="ECO:0000256" key="7">
    <source>
        <dbReference type="ARBA" id="ARBA00023098"/>
    </source>
</evidence>
<keyword evidence="15" id="KW-1185">Reference proteome</keyword>
<evidence type="ECO:0000256" key="10">
    <source>
        <dbReference type="ARBA" id="ARBA00023315"/>
    </source>
</evidence>
<comment type="similarity">
    <text evidence="11">Belongs to the peptidase S33 family. ABHD4/ABHD5 subfamily.</text>
</comment>
<dbReference type="SUPFAM" id="SSF53474">
    <property type="entry name" value="alpha/beta-Hydrolases"/>
    <property type="match status" value="1"/>
</dbReference>
<evidence type="ECO:0000256" key="12">
    <source>
        <dbReference type="ARBA" id="ARBA00075419"/>
    </source>
</evidence>